<dbReference type="InterPro" id="IPR013083">
    <property type="entry name" value="Znf_RING/FYVE/PHD"/>
</dbReference>
<keyword evidence="7" id="KW-0862">Zinc</keyword>
<sequence length="584" mass="64324">MDEYSGKRAVGGLVIPRKGLGLVSRDTAESRDKDAEFCNRLGCNGRLNHTRSTQNGSEKFKSSRPSFHASTGKQIIGSSTRTCSMVTNTRKFLQESRKKISSQLETDSCETSSSSVQDEPEVLELDNAESSKVRLMEVGSSSIASNSKPRNVFRQKSVLGTRDTLLGSSVPLACKSTSQGARNGLRNLRCNSISDVVPSGGSSSESNLNRRKDMVKKRNPEVESSSSGRGKKMSGPLSEDSRSSTSSNGISISDSRRTRNWPPGGNNGVGSVRTRRSINGNTRTRVCNQGNGNSLAPMELCIGTSQVAPPETSIGLDVPSSSRQFSAEASLSHSTSCRSPIGPSELGITRSLISRDGFQRYNMDGIAEVLLALERIEQDEELTYEQLLALETNLFLGGLGFYDQHRDMRLDIDNMSYEELLALEEKMGTVSTALSEEALLKCLKRSIYQPTSPEEGAMRCSGDDDIKCSICQEEYGIGDEVGRLKCEHGYHMVCIEQWLQLKNWCPICKASAVSSRYIIFTTSLVELRLCAKSENDHFISVHIMWLSLHFSFSLFSFDYVNRKSISQCKTISPGSFALWWELQI</sequence>
<dbReference type="InterPro" id="IPR045191">
    <property type="entry name" value="MBR1/2-like"/>
</dbReference>
<dbReference type="PANTHER" id="PTHR22937">
    <property type="entry name" value="E3 UBIQUITIN-PROTEIN LIGASE RNF165"/>
    <property type="match status" value="1"/>
</dbReference>
<feature type="compositionally biased region" description="Polar residues" evidence="9">
    <location>
        <begin position="277"/>
        <end position="290"/>
    </location>
</feature>
<reference evidence="12" key="1">
    <citation type="journal article" date="2020" name="Nat. Commun.">
        <title>Genome assembly of wild tea tree DASZ reveals pedigree and selection history of tea varieties.</title>
        <authorList>
            <person name="Zhang W."/>
            <person name="Zhang Y."/>
            <person name="Qiu H."/>
            <person name="Guo Y."/>
            <person name="Wan H."/>
            <person name="Zhang X."/>
            <person name="Scossa F."/>
            <person name="Alseekh S."/>
            <person name="Zhang Q."/>
            <person name="Wang P."/>
            <person name="Xu L."/>
            <person name="Schmidt M.H."/>
            <person name="Jia X."/>
            <person name="Li D."/>
            <person name="Zhu A."/>
            <person name="Guo F."/>
            <person name="Chen W."/>
            <person name="Ni D."/>
            <person name="Usadel B."/>
            <person name="Fernie A.R."/>
            <person name="Wen W."/>
        </authorList>
    </citation>
    <scope>NUCLEOTIDE SEQUENCE [LARGE SCALE GENOMIC DNA]</scope>
    <source>
        <strain evidence="12">cv. G240</strain>
    </source>
</reference>
<feature type="compositionally biased region" description="Polar residues" evidence="9">
    <location>
        <begin position="193"/>
        <end position="207"/>
    </location>
</feature>
<dbReference type="GO" id="GO:0061630">
    <property type="term" value="F:ubiquitin protein ligase activity"/>
    <property type="evidence" value="ECO:0007669"/>
    <property type="project" value="UniProtKB-EC"/>
</dbReference>
<protein>
    <recommendedName>
        <fullName evidence="2">RING-type E3 ubiquitin transferase</fullName>
        <ecNumber evidence="2">2.3.2.27</ecNumber>
    </recommendedName>
</protein>
<dbReference type="Pfam" id="PF13639">
    <property type="entry name" value="zf-RING_2"/>
    <property type="match status" value="1"/>
</dbReference>
<evidence type="ECO:0000313" key="11">
    <source>
        <dbReference type="EMBL" id="KAF5940407.1"/>
    </source>
</evidence>
<evidence type="ECO:0000256" key="1">
    <source>
        <dbReference type="ARBA" id="ARBA00000900"/>
    </source>
</evidence>
<dbReference type="PANTHER" id="PTHR22937:SF136">
    <property type="entry name" value="RING-TYPE E3 UBIQUITIN TRANSFERASE"/>
    <property type="match status" value="1"/>
</dbReference>
<reference evidence="11 12" key="2">
    <citation type="submission" date="2020-07" db="EMBL/GenBank/DDBJ databases">
        <title>Genome assembly of wild tea tree DASZ reveals pedigree and selection history of tea varieties.</title>
        <authorList>
            <person name="Zhang W."/>
        </authorList>
    </citation>
    <scope>NUCLEOTIDE SEQUENCE [LARGE SCALE GENOMIC DNA]</scope>
    <source>
        <strain evidence="12">cv. G240</strain>
        <tissue evidence="11">Leaf</tissue>
    </source>
</reference>
<evidence type="ECO:0000256" key="5">
    <source>
        <dbReference type="ARBA" id="ARBA00022771"/>
    </source>
</evidence>
<feature type="region of interest" description="Disordered" evidence="9">
    <location>
        <begin position="193"/>
        <end position="290"/>
    </location>
</feature>
<keyword evidence="12" id="KW-1185">Reference proteome</keyword>
<dbReference type="GO" id="GO:0008270">
    <property type="term" value="F:zinc ion binding"/>
    <property type="evidence" value="ECO:0007669"/>
    <property type="project" value="UniProtKB-KW"/>
</dbReference>
<organism evidence="11 12">
    <name type="scientific">Camellia sinensis</name>
    <name type="common">Tea plant</name>
    <name type="synonym">Thea sinensis</name>
    <dbReference type="NCBI Taxonomy" id="4442"/>
    <lineage>
        <taxon>Eukaryota</taxon>
        <taxon>Viridiplantae</taxon>
        <taxon>Streptophyta</taxon>
        <taxon>Embryophyta</taxon>
        <taxon>Tracheophyta</taxon>
        <taxon>Spermatophyta</taxon>
        <taxon>Magnoliopsida</taxon>
        <taxon>eudicotyledons</taxon>
        <taxon>Gunneridae</taxon>
        <taxon>Pentapetalae</taxon>
        <taxon>asterids</taxon>
        <taxon>Ericales</taxon>
        <taxon>Theaceae</taxon>
        <taxon>Camellia</taxon>
    </lineage>
</organism>
<evidence type="ECO:0000259" key="10">
    <source>
        <dbReference type="PROSITE" id="PS50089"/>
    </source>
</evidence>
<gene>
    <name evidence="11" type="ORF">HYC85_021574</name>
</gene>
<name>A0A7J7GIU6_CAMSI</name>
<evidence type="ECO:0000256" key="8">
    <source>
        <dbReference type="PROSITE-ProRule" id="PRU00175"/>
    </source>
</evidence>
<comment type="caution">
    <text evidence="11">The sequence shown here is derived from an EMBL/GenBank/DDBJ whole genome shotgun (WGS) entry which is preliminary data.</text>
</comment>
<dbReference type="FunFam" id="3.30.40.10:FF:000504">
    <property type="entry name" value="E3 ubiquitin-protein ligase arkadia"/>
    <property type="match status" value="1"/>
</dbReference>
<evidence type="ECO:0000256" key="3">
    <source>
        <dbReference type="ARBA" id="ARBA00022679"/>
    </source>
</evidence>
<dbReference type="EMBL" id="JACBKZ010000010">
    <property type="protein sequence ID" value="KAF5940407.1"/>
    <property type="molecule type" value="Genomic_DNA"/>
</dbReference>
<keyword evidence="6" id="KW-0833">Ubl conjugation pathway</keyword>
<keyword evidence="3" id="KW-0808">Transferase</keyword>
<feature type="compositionally biased region" description="Basic and acidic residues" evidence="9">
    <location>
        <begin position="208"/>
        <end position="221"/>
    </location>
</feature>
<evidence type="ECO:0000256" key="2">
    <source>
        <dbReference type="ARBA" id="ARBA00012483"/>
    </source>
</evidence>
<proteinExistence type="predicted"/>
<dbReference type="SUPFAM" id="SSF57850">
    <property type="entry name" value="RING/U-box"/>
    <property type="match status" value="1"/>
</dbReference>
<feature type="compositionally biased region" description="Polar residues" evidence="9">
    <location>
        <begin position="50"/>
        <end position="74"/>
    </location>
</feature>
<dbReference type="Gene3D" id="3.30.40.10">
    <property type="entry name" value="Zinc/RING finger domain, C3HC4 (zinc finger)"/>
    <property type="match status" value="1"/>
</dbReference>
<evidence type="ECO:0000313" key="12">
    <source>
        <dbReference type="Proteomes" id="UP000593564"/>
    </source>
</evidence>
<dbReference type="PROSITE" id="PS50089">
    <property type="entry name" value="ZF_RING_2"/>
    <property type="match status" value="1"/>
</dbReference>
<dbReference type="EC" id="2.3.2.27" evidence="2"/>
<accession>A0A7J7GIU6</accession>
<dbReference type="Proteomes" id="UP000593564">
    <property type="component" value="Unassembled WGS sequence"/>
</dbReference>
<feature type="region of interest" description="Disordered" evidence="9">
    <location>
        <begin position="49"/>
        <end position="74"/>
    </location>
</feature>
<evidence type="ECO:0000256" key="4">
    <source>
        <dbReference type="ARBA" id="ARBA00022723"/>
    </source>
</evidence>
<keyword evidence="5 8" id="KW-0863">Zinc-finger</keyword>
<dbReference type="InterPro" id="IPR001841">
    <property type="entry name" value="Znf_RING"/>
</dbReference>
<comment type="catalytic activity">
    <reaction evidence="1">
        <text>S-ubiquitinyl-[E2 ubiquitin-conjugating enzyme]-L-cysteine + [acceptor protein]-L-lysine = [E2 ubiquitin-conjugating enzyme]-L-cysteine + N(6)-ubiquitinyl-[acceptor protein]-L-lysine.</text>
        <dbReference type="EC" id="2.3.2.27"/>
    </reaction>
</comment>
<dbReference type="AlphaFoldDB" id="A0A7J7GIU6"/>
<evidence type="ECO:0000256" key="7">
    <source>
        <dbReference type="ARBA" id="ARBA00022833"/>
    </source>
</evidence>
<keyword evidence="4" id="KW-0479">Metal-binding</keyword>
<feature type="compositionally biased region" description="Low complexity" evidence="9">
    <location>
        <begin position="243"/>
        <end position="253"/>
    </location>
</feature>
<evidence type="ECO:0000256" key="9">
    <source>
        <dbReference type="SAM" id="MobiDB-lite"/>
    </source>
</evidence>
<evidence type="ECO:0000256" key="6">
    <source>
        <dbReference type="ARBA" id="ARBA00022786"/>
    </source>
</evidence>
<feature type="domain" description="RING-type" evidence="10">
    <location>
        <begin position="468"/>
        <end position="509"/>
    </location>
</feature>
<dbReference type="SMART" id="SM00184">
    <property type="entry name" value="RING"/>
    <property type="match status" value="1"/>
</dbReference>